<keyword evidence="3" id="KW-0482">Metalloprotease</keyword>
<feature type="transmembrane region" description="Helical" evidence="1">
    <location>
        <begin position="21"/>
        <end position="40"/>
    </location>
</feature>
<reference evidence="3" key="1">
    <citation type="journal article" date="2021" name="PeerJ">
        <title>Extensive microbial diversity within the chicken gut microbiome revealed by metagenomics and culture.</title>
        <authorList>
            <person name="Gilroy R."/>
            <person name="Ravi A."/>
            <person name="Getino M."/>
            <person name="Pursley I."/>
            <person name="Horton D.L."/>
            <person name="Alikhan N.F."/>
            <person name="Baker D."/>
            <person name="Gharbi K."/>
            <person name="Hall N."/>
            <person name="Watson M."/>
            <person name="Adriaenssens E.M."/>
            <person name="Foster-Nyarko E."/>
            <person name="Jarju S."/>
            <person name="Secka A."/>
            <person name="Antonio M."/>
            <person name="Oren A."/>
            <person name="Chaudhuri R.R."/>
            <person name="La Ragione R."/>
            <person name="Hildebrand F."/>
            <person name="Pallen M.J."/>
        </authorList>
    </citation>
    <scope>NUCLEOTIDE SEQUENCE</scope>
    <source>
        <strain evidence="3">1068</strain>
    </source>
</reference>
<evidence type="ECO:0000313" key="3">
    <source>
        <dbReference type="EMBL" id="HIZ66138.1"/>
    </source>
</evidence>
<dbReference type="AlphaFoldDB" id="A0A9D2FSF7"/>
<reference evidence="3" key="2">
    <citation type="submission" date="2021-04" db="EMBL/GenBank/DDBJ databases">
        <authorList>
            <person name="Gilroy R."/>
        </authorList>
    </citation>
    <scope>NUCLEOTIDE SEQUENCE</scope>
    <source>
        <strain evidence="3">1068</strain>
    </source>
</reference>
<feature type="transmembrane region" description="Helical" evidence="1">
    <location>
        <begin position="285"/>
        <end position="309"/>
    </location>
</feature>
<feature type="transmembrane region" description="Helical" evidence="1">
    <location>
        <begin position="52"/>
        <end position="69"/>
    </location>
</feature>
<evidence type="ECO:0000313" key="4">
    <source>
        <dbReference type="Proteomes" id="UP000824056"/>
    </source>
</evidence>
<dbReference type="Pfam" id="PF02517">
    <property type="entry name" value="Rce1-like"/>
    <property type="match status" value="1"/>
</dbReference>
<dbReference type="Proteomes" id="UP000824056">
    <property type="component" value="Unassembled WGS sequence"/>
</dbReference>
<feature type="transmembrane region" description="Helical" evidence="1">
    <location>
        <begin position="244"/>
        <end position="265"/>
    </location>
</feature>
<dbReference type="InterPro" id="IPR003675">
    <property type="entry name" value="Rce1/LyrA-like_dom"/>
</dbReference>
<protein>
    <submittedName>
        <fullName evidence="3">CPBP family intramembrane metalloprotease</fullName>
    </submittedName>
</protein>
<feature type="transmembrane region" description="Helical" evidence="1">
    <location>
        <begin position="163"/>
        <end position="184"/>
    </location>
</feature>
<keyword evidence="3" id="KW-0378">Hydrolase</keyword>
<sequence>MEEHWIYKDQDKRELKPLHGIILFLLVMLSFYTVIAWAQMKWGMAGLALTELYLLLLSIAGAALLRAPLKEVFPLKKPKWVKIFAVLLMWVSAYCAVIPLTMIVAYFFPEQMFSVSGGLNEFIASVPAAAAIFISCVMPGICEEALHRGFILKSFQSRIKSKWGLVLLMGILFGLFHGSVWRFVPTALLGGVLTYIMLETENMIYPALFHFVNNLLPSLFSGFSQSSQSTQEVSLAMMENGLPLSFLGIYIAMGCVAPFGFYTAAYLLRRGEPGREQKYLASNKILVLLVVLTVGLAIAGMAIFFWGLLRDGIFTGTGTSLSGDNWLLQSVAWIFVS</sequence>
<dbReference type="EMBL" id="DXBG01000227">
    <property type="protein sequence ID" value="HIZ66138.1"/>
    <property type="molecule type" value="Genomic_DNA"/>
</dbReference>
<comment type="caution">
    <text evidence="3">The sequence shown here is derived from an EMBL/GenBank/DDBJ whole genome shotgun (WGS) entry which is preliminary data.</text>
</comment>
<keyword evidence="1" id="KW-1133">Transmembrane helix</keyword>
<evidence type="ECO:0000256" key="1">
    <source>
        <dbReference type="SAM" id="Phobius"/>
    </source>
</evidence>
<accession>A0A9D2FSF7</accession>
<feature type="transmembrane region" description="Helical" evidence="1">
    <location>
        <begin position="81"/>
        <end position="107"/>
    </location>
</feature>
<dbReference type="GO" id="GO:0004175">
    <property type="term" value="F:endopeptidase activity"/>
    <property type="evidence" value="ECO:0007669"/>
    <property type="project" value="UniProtKB-ARBA"/>
</dbReference>
<dbReference type="PANTHER" id="PTHR43592:SF15">
    <property type="entry name" value="CAAX AMINO TERMINAL PROTEASE FAMILY PROTEIN"/>
    <property type="match status" value="1"/>
</dbReference>
<proteinExistence type="predicted"/>
<keyword evidence="3" id="KW-0645">Protease</keyword>
<gene>
    <name evidence="3" type="ORF">H9809_09620</name>
</gene>
<dbReference type="PANTHER" id="PTHR43592">
    <property type="entry name" value="CAAX AMINO TERMINAL PROTEASE"/>
    <property type="match status" value="1"/>
</dbReference>
<keyword evidence="1" id="KW-0472">Membrane</keyword>
<dbReference type="GO" id="GO:0008237">
    <property type="term" value="F:metallopeptidase activity"/>
    <property type="evidence" value="ECO:0007669"/>
    <property type="project" value="UniProtKB-KW"/>
</dbReference>
<name>A0A9D2FSF7_9FIRM</name>
<feature type="transmembrane region" description="Helical" evidence="1">
    <location>
        <begin position="122"/>
        <end position="142"/>
    </location>
</feature>
<feature type="domain" description="CAAX prenyl protease 2/Lysostaphin resistance protein A-like" evidence="2">
    <location>
        <begin position="129"/>
        <end position="216"/>
    </location>
</feature>
<organism evidence="3 4">
    <name type="scientific">Candidatus Blautia pullicola</name>
    <dbReference type="NCBI Taxonomy" id="2838498"/>
    <lineage>
        <taxon>Bacteria</taxon>
        <taxon>Bacillati</taxon>
        <taxon>Bacillota</taxon>
        <taxon>Clostridia</taxon>
        <taxon>Lachnospirales</taxon>
        <taxon>Lachnospiraceae</taxon>
        <taxon>Blautia</taxon>
    </lineage>
</organism>
<evidence type="ECO:0000259" key="2">
    <source>
        <dbReference type="Pfam" id="PF02517"/>
    </source>
</evidence>
<dbReference type="GO" id="GO:0080120">
    <property type="term" value="P:CAAX-box protein maturation"/>
    <property type="evidence" value="ECO:0007669"/>
    <property type="project" value="UniProtKB-ARBA"/>
</dbReference>
<keyword evidence="1" id="KW-0812">Transmembrane</keyword>